<dbReference type="Pfam" id="PF00534">
    <property type="entry name" value="Glycos_transf_1"/>
    <property type="match status" value="1"/>
</dbReference>
<dbReference type="HOGENOM" id="CLU_009583_35_0_3"/>
<gene>
    <name evidence="3" type="ordered locus">gll1787</name>
</gene>
<dbReference type="Gene3D" id="3.40.50.2000">
    <property type="entry name" value="Glycogen Phosphorylase B"/>
    <property type="match status" value="2"/>
</dbReference>
<evidence type="ECO:0000259" key="2">
    <source>
        <dbReference type="Pfam" id="PF13439"/>
    </source>
</evidence>
<dbReference type="OrthoDB" id="9787111at2"/>
<dbReference type="STRING" id="251221.gene:10759279"/>
<dbReference type="PhylomeDB" id="Q7NJP5"/>
<dbReference type="Proteomes" id="UP000000557">
    <property type="component" value="Chromosome"/>
</dbReference>
<dbReference type="KEGG" id="gvi:gll1787"/>
<dbReference type="EMBL" id="BA000045">
    <property type="protein sequence ID" value="BAC89728.1"/>
    <property type="molecule type" value="Genomic_DNA"/>
</dbReference>
<dbReference type="PANTHER" id="PTHR45947">
    <property type="entry name" value="SULFOQUINOVOSYL TRANSFERASE SQD2"/>
    <property type="match status" value="1"/>
</dbReference>
<keyword evidence="4" id="KW-1185">Reference proteome</keyword>
<dbReference type="CDD" id="cd03801">
    <property type="entry name" value="GT4_PimA-like"/>
    <property type="match status" value="1"/>
</dbReference>
<proteinExistence type="predicted"/>
<dbReference type="InterPro" id="IPR050194">
    <property type="entry name" value="Glycosyltransferase_grp1"/>
</dbReference>
<organism evidence="3 4">
    <name type="scientific">Gloeobacter violaceus (strain ATCC 29082 / PCC 7421)</name>
    <dbReference type="NCBI Taxonomy" id="251221"/>
    <lineage>
        <taxon>Bacteria</taxon>
        <taxon>Bacillati</taxon>
        <taxon>Cyanobacteriota</taxon>
        <taxon>Cyanophyceae</taxon>
        <taxon>Gloeobacterales</taxon>
        <taxon>Gloeobacteraceae</taxon>
        <taxon>Gloeobacter</taxon>
    </lineage>
</organism>
<reference evidence="3 4" key="2">
    <citation type="journal article" date="2003" name="DNA Res.">
        <title>Complete genome structure of Gloeobacter violaceus PCC 7421, a cyanobacterium that lacks thylakoids (supplement).</title>
        <authorList>
            <person name="Nakamura Y."/>
            <person name="Kaneko T."/>
            <person name="Sato S."/>
            <person name="Mimuro M."/>
            <person name="Miyashita H."/>
            <person name="Tsuchiya T."/>
            <person name="Sasamoto S."/>
            <person name="Watanabe A."/>
            <person name="Kawashima K."/>
            <person name="Kishida Y."/>
            <person name="Kiyokawa C."/>
            <person name="Kohara M."/>
            <person name="Matsumoto M."/>
            <person name="Matsuno A."/>
            <person name="Nakazaki N."/>
            <person name="Shimpo S."/>
            <person name="Takeuchi C."/>
            <person name="Yamada M."/>
            <person name="Tabata S."/>
        </authorList>
    </citation>
    <scope>NUCLEOTIDE SEQUENCE [LARGE SCALE GENOMIC DNA]</scope>
    <source>
        <strain evidence="4">ATCC 29082 / PCC 7421</strain>
    </source>
</reference>
<protein>
    <submittedName>
        <fullName evidence="3">Gll1787 protein</fullName>
    </submittedName>
</protein>
<reference evidence="3 4" key="1">
    <citation type="journal article" date="2003" name="DNA Res.">
        <title>Complete genome structure of Gloeobacter violaceus PCC 7421, a cyanobacterium that lacks thylakoids.</title>
        <authorList>
            <person name="Nakamura Y."/>
            <person name="Kaneko T."/>
            <person name="Sato S."/>
            <person name="Mimuro M."/>
            <person name="Miyashita H."/>
            <person name="Tsuchiya T."/>
            <person name="Sasamoto S."/>
            <person name="Watanabe A."/>
            <person name="Kawashima K."/>
            <person name="Kishida Y."/>
            <person name="Kiyokawa C."/>
            <person name="Kohara M."/>
            <person name="Matsumoto M."/>
            <person name="Matsuno A."/>
            <person name="Nakazaki N."/>
            <person name="Shimpo S."/>
            <person name="Takeuchi C."/>
            <person name="Yamada M."/>
            <person name="Tabata S."/>
        </authorList>
    </citation>
    <scope>NUCLEOTIDE SEQUENCE [LARGE SCALE GENOMIC DNA]</scope>
    <source>
        <strain evidence="4">ATCC 29082 / PCC 7421</strain>
    </source>
</reference>
<dbReference type="GO" id="GO:0016757">
    <property type="term" value="F:glycosyltransferase activity"/>
    <property type="evidence" value="ECO:0000318"/>
    <property type="project" value="GO_Central"/>
</dbReference>
<dbReference type="eggNOG" id="COG0438">
    <property type="taxonomic scope" value="Bacteria"/>
</dbReference>
<sequence length="406" mass="45065">MPAVPSTVLKVSQNYFIRGGSDRYFFSLAALLEKKGHSVIPFAASQPENLPTPWARYFPTAVNFSSPSPADLVHFLYSRPAARALARLLAEHRPHIAHLHIYYGQLTTAILPILRRAGIPAVQTLHEYRLACPVSTLIDAQGQLCQACSGKDYWRAVAGRCNRGSLARSLLSAAEAYYARLLGGVVDHIDRFITVSHFQRRKLAELGVPAQKMSTVHNFVDVSQIAVNPVQGEYFLYFGRVERLKGIFTLIEAAAPLKDTPLLIVGDGEARAEAQALVERRGLSHIRLLGPKRGEELQQLIGGSRACILPSEWYENCPMSVLEAYAFSRPVIGADIGGIPELVDPETDGWLFPAGDVEALRDRLLTALRNREQTLSMGLAGRKKIERLFSQERHYEQILDIYAKVL</sequence>
<dbReference type="InterPro" id="IPR028098">
    <property type="entry name" value="Glyco_trans_4-like_N"/>
</dbReference>
<dbReference type="Pfam" id="PF13439">
    <property type="entry name" value="Glyco_transf_4"/>
    <property type="match status" value="1"/>
</dbReference>
<feature type="domain" description="Glycosyl transferase family 1" evidence="1">
    <location>
        <begin position="229"/>
        <end position="383"/>
    </location>
</feature>
<dbReference type="EnsemblBacteria" id="BAC89728">
    <property type="protein sequence ID" value="BAC89728"/>
    <property type="gene ID" value="BAC89728"/>
</dbReference>
<dbReference type="PANTHER" id="PTHR45947:SF13">
    <property type="entry name" value="TRANSFERASE"/>
    <property type="match status" value="1"/>
</dbReference>
<dbReference type="CAZy" id="GT4">
    <property type="family name" value="Glycosyltransferase Family 4"/>
</dbReference>
<feature type="domain" description="Glycosyltransferase subfamily 4-like N-terminal" evidence="2">
    <location>
        <begin position="19"/>
        <end position="223"/>
    </location>
</feature>
<evidence type="ECO:0000313" key="4">
    <source>
        <dbReference type="Proteomes" id="UP000000557"/>
    </source>
</evidence>
<dbReference type="AlphaFoldDB" id="Q7NJP5"/>
<dbReference type="InParanoid" id="Q7NJP5"/>
<dbReference type="SUPFAM" id="SSF53756">
    <property type="entry name" value="UDP-Glycosyltransferase/glycogen phosphorylase"/>
    <property type="match status" value="1"/>
</dbReference>
<accession>Q7NJP5</accession>
<dbReference type="PATRIC" id="fig|251221.4.peg.1821"/>
<evidence type="ECO:0000313" key="3">
    <source>
        <dbReference type="EMBL" id="BAC89728.1"/>
    </source>
</evidence>
<name>Q7NJP5_GLOVI</name>
<dbReference type="InterPro" id="IPR001296">
    <property type="entry name" value="Glyco_trans_1"/>
</dbReference>
<evidence type="ECO:0000259" key="1">
    <source>
        <dbReference type="Pfam" id="PF00534"/>
    </source>
</evidence>